<gene>
    <name evidence="2" type="ORF">VTJ49DRAFT_5272</name>
</gene>
<evidence type="ECO:0000256" key="1">
    <source>
        <dbReference type="SAM" id="MobiDB-lite"/>
    </source>
</evidence>
<reference evidence="2 3" key="1">
    <citation type="journal article" date="2024" name="Commun. Biol.">
        <title>Comparative genomic analysis of thermophilic fungi reveals convergent evolutionary adaptations and gene losses.</title>
        <authorList>
            <person name="Steindorff A.S."/>
            <person name="Aguilar-Pontes M.V."/>
            <person name="Robinson A.J."/>
            <person name="Andreopoulos B."/>
            <person name="LaButti K."/>
            <person name="Kuo A."/>
            <person name="Mondo S."/>
            <person name="Riley R."/>
            <person name="Otillar R."/>
            <person name="Haridas S."/>
            <person name="Lipzen A."/>
            <person name="Grimwood J."/>
            <person name="Schmutz J."/>
            <person name="Clum A."/>
            <person name="Reid I.D."/>
            <person name="Moisan M.C."/>
            <person name="Butler G."/>
            <person name="Nguyen T.T.M."/>
            <person name="Dewar K."/>
            <person name="Conant G."/>
            <person name="Drula E."/>
            <person name="Henrissat B."/>
            <person name="Hansel C."/>
            <person name="Singer S."/>
            <person name="Hutchinson M.I."/>
            <person name="de Vries R.P."/>
            <person name="Natvig D.O."/>
            <person name="Powell A.J."/>
            <person name="Tsang A."/>
            <person name="Grigoriev I.V."/>
        </authorList>
    </citation>
    <scope>NUCLEOTIDE SEQUENCE [LARGE SCALE GENOMIC DNA]</scope>
    <source>
        <strain evidence="2 3">CBS 620.91</strain>
    </source>
</reference>
<dbReference type="Proteomes" id="UP001583172">
    <property type="component" value="Unassembled WGS sequence"/>
</dbReference>
<name>A0ABR3VKL2_HUMIN</name>
<organism evidence="2 3">
    <name type="scientific">Humicola insolens</name>
    <name type="common">Soft-rot fungus</name>
    <dbReference type="NCBI Taxonomy" id="85995"/>
    <lineage>
        <taxon>Eukaryota</taxon>
        <taxon>Fungi</taxon>
        <taxon>Dikarya</taxon>
        <taxon>Ascomycota</taxon>
        <taxon>Pezizomycotina</taxon>
        <taxon>Sordariomycetes</taxon>
        <taxon>Sordariomycetidae</taxon>
        <taxon>Sordariales</taxon>
        <taxon>Chaetomiaceae</taxon>
        <taxon>Mycothermus</taxon>
    </lineage>
</organism>
<evidence type="ECO:0000313" key="2">
    <source>
        <dbReference type="EMBL" id="KAL1842424.1"/>
    </source>
</evidence>
<proteinExistence type="predicted"/>
<feature type="region of interest" description="Disordered" evidence="1">
    <location>
        <begin position="70"/>
        <end position="91"/>
    </location>
</feature>
<accession>A0ABR3VKL2</accession>
<comment type="caution">
    <text evidence="2">The sequence shown here is derived from an EMBL/GenBank/DDBJ whole genome shotgun (WGS) entry which is preliminary data.</text>
</comment>
<evidence type="ECO:0008006" key="4">
    <source>
        <dbReference type="Google" id="ProtNLM"/>
    </source>
</evidence>
<evidence type="ECO:0000313" key="3">
    <source>
        <dbReference type="Proteomes" id="UP001583172"/>
    </source>
</evidence>
<feature type="compositionally biased region" description="Low complexity" evidence="1">
    <location>
        <begin position="78"/>
        <end position="90"/>
    </location>
</feature>
<feature type="region of interest" description="Disordered" evidence="1">
    <location>
        <begin position="1"/>
        <end position="33"/>
    </location>
</feature>
<sequence length="239" mass="26829">MTTTNPNPNSITIRLPSQYPNGDSTTQPTTFTPPPLPFLYRTWTVTHSTLRMWRSARNVRITYGELPPKEVKAGDTKQQQQGQQEQQAQARMSDLVESEFLSGKGGVRRIEGIDTATSPSDTSSWDWRGKPLWLRLLAGTSHWEVLGWGERVVVSAQDGGGEEEGQQQVERWMVTWFAPTLFTAEGIDIYSDRREGGSEGLVEDVLAELKRVTKGRGKLGELVEGEMRKVEVVLPWKEA</sequence>
<keyword evidence="3" id="KW-1185">Reference proteome</keyword>
<dbReference type="EMBL" id="JAZGSY010000043">
    <property type="protein sequence ID" value="KAL1842424.1"/>
    <property type="molecule type" value="Genomic_DNA"/>
</dbReference>
<protein>
    <recommendedName>
        <fullName evidence="4">Protein HRI1</fullName>
    </recommendedName>
</protein>